<evidence type="ECO:0000313" key="2">
    <source>
        <dbReference type="EMBL" id="EOX92286.1"/>
    </source>
</evidence>
<gene>
    <name evidence="2" type="ORF">TCM_001253</name>
</gene>
<dbReference type="InParanoid" id="A0A061DJX2"/>
<evidence type="ECO:0000313" key="3">
    <source>
        <dbReference type="Proteomes" id="UP000026915"/>
    </source>
</evidence>
<keyword evidence="1" id="KW-1133">Transmembrane helix</keyword>
<dbReference type="EMBL" id="CM001879">
    <property type="protein sequence ID" value="EOX92286.1"/>
    <property type="molecule type" value="Genomic_DNA"/>
</dbReference>
<dbReference type="Gramene" id="EOX92286">
    <property type="protein sequence ID" value="EOX92286"/>
    <property type="gene ID" value="TCM_001253"/>
</dbReference>
<organism evidence="2 3">
    <name type="scientific">Theobroma cacao</name>
    <name type="common">Cacao</name>
    <name type="synonym">Cocoa</name>
    <dbReference type="NCBI Taxonomy" id="3641"/>
    <lineage>
        <taxon>Eukaryota</taxon>
        <taxon>Viridiplantae</taxon>
        <taxon>Streptophyta</taxon>
        <taxon>Embryophyta</taxon>
        <taxon>Tracheophyta</taxon>
        <taxon>Spermatophyta</taxon>
        <taxon>Magnoliopsida</taxon>
        <taxon>eudicotyledons</taxon>
        <taxon>Gunneridae</taxon>
        <taxon>Pentapetalae</taxon>
        <taxon>rosids</taxon>
        <taxon>malvids</taxon>
        <taxon>Malvales</taxon>
        <taxon>Malvaceae</taxon>
        <taxon>Byttnerioideae</taxon>
        <taxon>Theobroma</taxon>
    </lineage>
</organism>
<sequence>MKKSSLIRLQPVLALPLAMIITIIPRTITLQLQGGVSSATSTVASRPEVHGLNVINDFKASCDDHVSREHSLFPFVCFCVPIIFILLLLFINPFVFSHRKRCNA</sequence>
<feature type="transmembrane region" description="Helical" evidence="1">
    <location>
        <begin position="12"/>
        <end position="32"/>
    </location>
</feature>
<evidence type="ECO:0000256" key="1">
    <source>
        <dbReference type="SAM" id="Phobius"/>
    </source>
</evidence>
<reference evidence="2 3" key="1">
    <citation type="journal article" date="2013" name="Genome Biol.">
        <title>The genome sequence of the most widely cultivated cacao type and its use to identify candidate genes regulating pod color.</title>
        <authorList>
            <person name="Motamayor J.C."/>
            <person name="Mockaitis K."/>
            <person name="Schmutz J."/>
            <person name="Haiminen N."/>
            <person name="Iii D.L."/>
            <person name="Cornejo O."/>
            <person name="Findley S.D."/>
            <person name="Zheng P."/>
            <person name="Utro F."/>
            <person name="Royaert S."/>
            <person name="Saski C."/>
            <person name="Jenkins J."/>
            <person name="Podicheti R."/>
            <person name="Zhao M."/>
            <person name="Scheffler B.E."/>
            <person name="Stack J.C."/>
            <person name="Feltus F.A."/>
            <person name="Mustiga G.M."/>
            <person name="Amores F."/>
            <person name="Phillips W."/>
            <person name="Marelli J.P."/>
            <person name="May G.D."/>
            <person name="Shapiro H."/>
            <person name="Ma J."/>
            <person name="Bustamante C.D."/>
            <person name="Schnell R.J."/>
            <person name="Main D."/>
            <person name="Gilbert D."/>
            <person name="Parida L."/>
            <person name="Kuhn D.N."/>
        </authorList>
    </citation>
    <scope>NUCLEOTIDE SEQUENCE [LARGE SCALE GENOMIC DNA]</scope>
    <source>
        <strain evidence="3">cv. Matina 1-6</strain>
    </source>
</reference>
<keyword evidence="1" id="KW-0472">Membrane</keyword>
<proteinExistence type="predicted"/>
<dbReference type="HOGENOM" id="CLU_2255052_0_0_1"/>
<dbReference type="AlphaFoldDB" id="A0A061DJX2"/>
<keyword evidence="1" id="KW-0812">Transmembrane</keyword>
<dbReference type="Proteomes" id="UP000026915">
    <property type="component" value="Chromosome 1"/>
</dbReference>
<accession>A0A061DJX2</accession>
<protein>
    <submittedName>
        <fullName evidence="2">Defence response isoform 2</fullName>
    </submittedName>
</protein>
<feature type="transmembrane region" description="Helical" evidence="1">
    <location>
        <begin position="72"/>
        <end position="91"/>
    </location>
</feature>
<keyword evidence="3" id="KW-1185">Reference proteome</keyword>
<name>A0A061DJX2_THECC</name>